<dbReference type="GO" id="GO:0003677">
    <property type="term" value="F:DNA binding"/>
    <property type="evidence" value="ECO:0007669"/>
    <property type="project" value="InterPro"/>
</dbReference>
<protein>
    <recommendedName>
        <fullName evidence="3">RNase H type-1 domain-containing protein</fullName>
    </recommendedName>
</protein>
<evidence type="ECO:0000313" key="2">
    <source>
        <dbReference type="Proteomes" id="UP000078492"/>
    </source>
</evidence>
<evidence type="ECO:0000313" key="1">
    <source>
        <dbReference type="EMBL" id="KYN22273.1"/>
    </source>
</evidence>
<dbReference type="Proteomes" id="UP000078492">
    <property type="component" value="Unassembled WGS sequence"/>
</dbReference>
<keyword evidence="2" id="KW-1185">Reference proteome</keyword>
<reference evidence="1 2" key="1">
    <citation type="submission" date="2015-09" db="EMBL/GenBank/DDBJ databases">
        <title>Trachymyrmex cornetzi WGS genome.</title>
        <authorList>
            <person name="Nygaard S."/>
            <person name="Hu H."/>
            <person name="Boomsma J."/>
            <person name="Zhang G."/>
        </authorList>
    </citation>
    <scope>NUCLEOTIDE SEQUENCE [LARGE SCALE GENOMIC DNA]</scope>
    <source>
        <strain evidence="1">Tcor2-1</strain>
        <tissue evidence="1">Whole body</tissue>
    </source>
</reference>
<dbReference type="InterPro" id="IPR052055">
    <property type="entry name" value="Hepadnavirus_pol/RT"/>
</dbReference>
<gene>
    <name evidence="1" type="ORF">ALC57_05336</name>
</gene>
<dbReference type="Pfam" id="PF05869">
    <property type="entry name" value="Dam"/>
    <property type="match status" value="1"/>
</dbReference>
<dbReference type="PANTHER" id="PTHR33050">
    <property type="entry name" value="REVERSE TRANSCRIPTASE DOMAIN-CONTAINING PROTEIN"/>
    <property type="match status" value="1"/>
</dbReference>
<sequence length="270" mass="31027">MYIKNNMTEDLWWWKCNARIGINLIKTQIFSLEIFSDSSLSGWDDYCDGVSVSSFWNDKDRKNHINYLELAAFLTLKCFASHCLQSEILLRLDNNTAIAYINRAGGVRFPHLSELSRKIWDWCEGRALWLKATYISSKDNVEADRASLITNIDTEWELSPSAFSQIERSFGPFSVDLFASRTNKKCTSFFSRFPDPEAESIDAFTKTWNKEAFYAFPPFAFISRTLRKIINDNAEGVIVVPLWPTQPWKKVHPLASHLSLVAGKVSDQRS</sequence>
<dbReference type="STRING" id="471704.A0A151JAY3"/>
<dbReference type="CDD" id="cd09275">
    <property type="entry name" value="RNase_HI_RT_DIRS1"/>
    <property type="match status" value="1"/>
</dbReference>
<organism evidence="1 2">
    <name type="scientific">Trachymyrmex cornetzi</name>
    <dbReference type="NCBI Taxonomy" id="471704"/>
    <lineage>
        <taxon>Eukaryota</taxon>
        <taxon>Metazoa</taxon>
        <taxon>Ecdysozoa</taxon>
        <taxon>Arthropoda</taxon>
        <taxon>Hexapoda</taxon>
        <taxon>Insecta</taxon>
        <taxon>Pterygota</taxon>
        <taxon>Neoptera</taxon>
        <taxon>Endopterygota</taxon>
        <taxon>Hymenoptera</taxon>
        <taxon>Apocrita</taxon>
        <taxon>Aculeata</taxon>
        <taxon>Formicoidea</taxon>
        <taxon>Formicidae</taxon>
        <taxon>Myrmicinae</taxon>
        <taxon>Trachymyrmex</taxon>
    </lineage>
</organism>
<dbReference type="PANTHER" id="PTHR33050:SF7">
    <property type="entry name" value="RIBONUCLEASE H"/>
    <property type="match status" value="1"/>
</dbReference>
<dbReference type="InterPro" id="IPR008593">
    <property type="entry name" value="Dam_MeTrfase"/>
</dbReference>
<accession>A0A151JAY3</accession>
<evidence type="ECO:0008006" key="3">
    <source>
        <dbReference type="Google" id="ProtNLM"/>
    </source>
</evidence>
<dbReference type="AlphaFoldDB" id="A0A151JAY3"/>
<dbReference type="EMBL" id="KQ979200">
    <property type="protein sequence ID" value="KYN22273.1"/>
    <property type="molecule type" value="Genomic_DNA"/>
</dbReference>
<proteinExistence type="predicted"/>
<dbReference type="GO" id="GO:0009007">
    <property type="term" value="F:site-specific DNA-methyltransferase (adenine-specific) activity"/>
    <property type="evidence" value="ECO:0007669"/>
    <property type="project" value="InterPro"/>
</dbReference>
<name>A0A151JAY3_9HYME</name>
<dbReference type="GO" id="GO:0009307">
    <property type="term" value="P:DNA restriction-modification system"/>
    <property type="evidence" value="ECO:0007669"/>
    <property type="project" value="InterPro"/>
</dbReference>